<dbReference type="Proteomes" id="UP000605361">
    <property type="component" value="Unassembled WGS sequence"/>
</dbReference>
<name>A0A931EY05_9ACTN</name>
<sequence length="47" mass="4731">MKALGLGVLTGILLATIAASLFFSLTDTGQPVPAPPAVESGVYQARS</sequence>
<dbReference type="RefSeq" id="WP_195895782.1">
    <property type="nucleotide sequence ID" value="NZ_JADOGI010000033.1"/>
</dbReference>
<gene>
    <name evidence="1" type="ORF">ITP53_13895</name>
</gene>
<accession>A0A931EY05</accession>
<evidence type="ECO:0008006" key="3">
    <source>
        <dbReference type="Google" id="ProtNLM"/>
    </source>
</evidence>
<reference evidence="1" key="1">
    <citation type="submission" date="2020-11" db="EMBL/GenBank/DDBJ databases">
        <title>Whole-genome analyses of Nonomuraea sp. K274.</title>
        <authorList>
            <person name="Veyisoglu A."/>
        </authorList>
    </citation>
    <scope>NUCLEOTIDE SEQUENCE</scope>
    <source>
        <strain evidence="1">K274</strain>
    </source>
</reference>
<keyword evidence="2" id="KW-1185">Reference proteome</keyword>
<evidence type="ECO:0000313" key="2">
    <source>
        <dbReference type="Proteomes" id="UP000605361"/>
    </source>
</evidence>
<dbReference type="EMBL" id="JADOGI010000033">
    <property type="protein sequence ID" value="MBF8186815.1"/>
    <property type="molecule type" value="Genomic_DNA"/>
</dbReference>
<protein>
    <recommendedName>
        <fullName evidence="3">DUF2613 family protein</fullName>
    </recommendedName>
</protein>
<dbReference type="AlphaFoldDB" id="A0A931EY05"/>
<evidence type="ECO:0000313" key="1">
    <source>
        <dbReference type="EMBL" id="MBF8186815.1"/>
    </source>
</evidence>
<proteinExistence type="predicted"/>
<comment type="caution">
    <text evidence="1">The sequence shown here is derived from an EMBL/GenBank/DDBJ whole genome shotgun (WGS) entry which is preliminary data.</text>
</comment>
<organism evidence="1 2">
    <name type="scientific">Nonomuraea cypriaca</name>
    <dbReference type="NCBI Taxonomy" id="1187855"/>
    <lineage>
        <taxon>Bacteria</taxon>
        <taxon>Bacillati</taxon>
        <taxon>Actinomycetota</taxon>
        <taxon>Actinomycetes</taxon>
        <taxon>Streptosporangiales</taxon>
        <taxon>Streptosporangiaceae</taxon>
        <taxon>Nonomuraea</taxon>
    </lineage>
</organism>